<protein>
    <submittedName>
        <fullName evidence="9">Transcription factor RelB</fullName>
    </submittedName>
</protein>
<dbReference type="PROSITE" id="PS50254">
    <property type="entry name" value="REL_2"/>
    <property type="match status" value="1"/>
</dbReference>
<name>M3ZQ09_XIPMA</name>
<keyword evidence="6" id="KW-0539">Nucleus</keyword>
<dbReference type="RefSeq" id="XP_014326149.1">
    <property type="nucleotide sequence ID" value="XM_014470663.2"/>
</dbReference>
<reference evidence="10" key="1">
    <citation type="submission" date="2012-01" db="EMBL/GenBank/DDBJ databases">
        <authorList>
            <person name="Walter R."/>
            <person name="Schartl M."/>
            <person name="Warren W."/>
        </authorList>
    </citation>
    <scope>NUCLEOTIDE SEQUENCE [LARGE SCALE GENOMIC DNA]</scope>
    <source>
        <strain evidence="10">JP 163 A</strain>
    </source>
</reference>
<dbReference type="GO" id="GO:0006954">
    <property type="term" value="P:inflammatory response"/>
    <property type="evidence" value="ECO:0007669"/>
    <property type="project" value="TreeGrafter"/>
</dbReference>
<dbReference type="GO" id="GO:0000978">
    <property type="term" value="F:RNA polymerase II cis-regulatory region sequence-specific DNA binding"/>
    <property type="evidence" value="ECO:0007669"/>
    <property type="project" value="UniProtKB-ARBA"/>
</dbReference>
<dbReference type="PANTHER" id="PTHR24169:SF18">
    <property type="entry name" value="TRANSCRIPTION FACTOR RELB"/>
    <property type="match status" value="1"/>
</dbReference>
<evidence type="ECO:0000256" key="2">
    <source>
        <dbReference type="ARBA" id="ARBA00023015"/>
    </source>
</evidence>
<dbReference type="SMART" id="SM00429">
    <property type="entry name" value="IPT"/>
    <property type="match status" value="1"/>
</dbReference>
<dbReference type="Pfam" id="PF00554">
    <property type="entry name" value="RHD_DNA_bind"/>
    <property type="match status" value="1"/>
</dbReference>
<dbReference type="InterPro" id="IPR008967">
    <property type="entry name" value="p53-like_TF_DNA-bd_sf"/>
</dbReference>
<dbReference type="Ensembl" id="ENSXMAT00000004307.2">
    <property type="protein sequence ID" value="ENSXMAP00000004302.1"/>
    <property type="gene ID" value="ENSXMAG00000004297.2"/>
</dbReference>
<dbReference type="PROSITE" id="PS01204">
    <property type="entry name" value="REL_1"/>
    <property type="match status" value="1"/>
</dbReference>
<reference evidence="9" key="3">
    <citation type="submission" date="2025-08" db="UniProtKB">
        <authorList>
            <consortium name="Ensembl"/>
        </authorList>
    </citation>
    <scope>IDENTIFICATION</scope>
    <source>
        <strain evidence="9">JP 163 A</strain>
    </source>
</reference>
<dbReference type="KEGG" id="xma:102230915"/>
<dbReference type="Proteomes" id="UP000002852">
    <property type="component" value="Unassembled WGS sequence"/>
</dbReference>
<dbReference type="InterPro" id="IPR013783">
    <property type="entry name" value="Ig-like_fold"/>
</dbReference>
<dbReference type="GO" id="GO:0033554">
    <property type="term" value="P:cellular response to stress"/>
    <property type="evidence" value="ECO:0007669"/>
    <property type="project" value="TreeGrafter"/>
</dbReference>
<feature type="domain" description="RHD" evidence="8">
    <location>
        <begin position="151"/>
        <end position="331"/>
    </location>
</feature>
<evidence type="ECO:0000256" key="3">
    <source>
        <dbReference type="ARBA" id="ARBA00023108"/>
    </source>
</evidence>
<dbReference type="InterPro" id="IPR032397">
    <property type="entry name" value="RHD_dimer"/>
</dbReference>
<dbReference type="eggNOG" id="ENOG502QV8A">
    <property type="taxonomic scope" value="Eukaryota"/>
</dbReference>
<organism evidence="9 10">
    <name type="scientific">Xiphophorus maculatus</name>
    <name type="common">Southern platyfish</name>
    <name type="synonym">Platypoecilus maculatus</name>
    <dbReference type="NCBI Taxonomy" id="8083"/>
    <lineage>
        <taxon>Eukaryota</taxon>
        <taxon>Metazoa</taxon>
        <taxon>Chordata</taxon>
        <taxon>Craniata</taxon>
        <taxon>Vertebrata</taxon>
        <taxon>Euteleostomi</taxon>
        <taxon>Actinopterygii</taxon>
        <taxon>Neopterygii</taxon>
        <taxon>Teleostei</taxon>
        <taxon>Neoteleostei</taxon>
        <taxon>Acanthomorphata</taxon>
        <taxon>Ovalentaria</taxon>
        <taxon>Atherinomorphae</taxon>
        <taxon>Cyprinodontiformes</taxon>
        <taxon>Poeciliidae</taxon>
        <taxon>Poeciliinae</taxon>
        <taxon>Xiphophorus</taxon>
    </lineage>
</organism>
<dbReference type="OMA" id="ANVDMNF"/>
<dbReference type="GO" id="GO:0045944">
    <property type="term" value="P:positive regulation of transcription by RNA polymerase II"/>
    <property type="evidence" value="ECO:0007669"/>
    <property type="project" value="TreeGrafter"/>
</dbReference>
<dbReference type="GO" id="GO:0007249">
    <property type="term" value="P:canonical NF-kappaB signal transduction"/>
    <property type="evidence" value="ECO:0007669"/>
    <property type="project" value="TreeGrafter"/>
</dbReference>
<dbReference type="GO" id="GO:0000981">
    <property type="term" value="F:DNA-binding transcription factor activity, RNA polymerase II-specific"/>
    <property type="evidence" value="ECO:0007669"/>
    <property type="project" value="TreeGrafter"/>
</dbReference>
<dbReference type="FunFam" id="2.60.40.10:FF:000046">
    <property type="entry name" value="Nuclear factor NF-kappa-B p105 subunit"/>
    <property type="match status" value="1"/>
</dbReference>
<keyword evidence="5" id="KW-0804">Transcription</keyword>
<evidence type="ECO:0000259" key="8">
    <source>
        <dbReference type="PROSITE" id="PS50254"/>
    </source>
</evidence>
<dbReference type="GO" id="GO:0005829">
    <property type="term" value="C:cytosol"/>
    <property type="evidence" value="ECO:0007669"/>
    <property type="project" value="UniProtKB-ARBA"/>
</dbReference>
<dbReference type="GeneTree" id="ENSGT00940000160230"/>
<keyword evidence="4" id="KW-0010">Activator</keyword>
<dbReference type="STRING" id="8083.ENSXMAP00000004302"/>
<reference evidence="10" key="2">
    <citation type="journal article" date="2013" name="Nat. Genet.">
        <title>The genome of the platyfish, Xiphophorus maculatus, provides insights into evolutionary adaptation and several complex traits.</title>
        <authorList>
            <person name="Schartl M."/>
            <person name="Walter R.B."/>
            <person name="Shen Y."/>
            <person name="Garcia T."/>
            <person name="Catchen J."/>
            <person name="Amores A."/>
            <person name="Braasch I."/>
            <person name="Chalopin D."/>
            <person name="Volff J.N."/>
            <person name="Lesch K.P."/>
            <person name="Bisazza A."/>
            <person name="Minx P."/>
            <person name="Hillier L."/>
            <person name="Wilson R.K."/>
            <person name="Fuerstenberg S."/>
            <person name="Boore J."/>
            <person name="Searle S."/>
            <person name="Postlethwait J.H."/>
            <person name="Warren W.C."/>
        </authorList>
    </citation>
    <scope>NUCLEOTIDE SEQUENCE [LARGE SCALE GENOMIC DNA]</scope>
    <source>
        <strain evidence="10">JP 163 A</strain>
    </source>
</reference>
<dbReference type="InterPro" id="IPR002909">
    <property type="entry name" value="IPT_dom"/>
</dbReference>
<evidence type="ECO:0000313" key="10">
    <source>
        <dbReference type="Proteomes" id="UP000002852"/>
    </source>
</evidence>
<dbReference type="Gene3D" id="2.60.40.340">
    <property type="entry name" value="Rel homology domain (RHD), DNA-binding domain"/>
    <property type="match status" value="1"/>
</dbReference>
<dbReference type="HOGENOM" id="CLU_470863_0_0_1"/>
<dbReference type="CTD" id="5971"/>
<evidence type="ECO:0000256" key="6">
    <source>
        <dbReference type="ARBA" id="ARBA00023242"/>
    </source>
</evidence>
<dbReference type="GO" id="GO:0007399">
    <property type="term" value="P:nervous system development"/>
    <property type="evidence" value="ECO:0007669"/>
    <property type="project" value="UniProtKB-ARBA"/>
</dbReference>
<proteinExistence type="predicted"/>
<keyword evidence="10" id="KW-1185">Reference proteome</keyword>
<dbReference type="GeneID" id="102230915"/>
<dbReference type="FunFam" id="2.60.40.340:FF:000005">
    <property type="entry name" value="RELB proto-oncogene, NF-kB subunit"/>
    <property type="match status" value="1"/>
</dbReference>
<dbReference type="GO" id="GO:0034097">
    <property type="term" value="P:response to cytokine"/>
    <property type="evidence" value="ECO:0007669"/>
    <property type="project" value="TreeGrafter"/>
</dbReference>
<dbReference type="Pfam" id="PF16179">
    <property type="entry name" value="RHD_dimer"/>
    <property type="match status" value="1"/>
</dbReference>
<evidence type="ECO:0000256" key="4">
    <source>
        <dbReference type="ARBA" id="ARBA00023159"/>
    </source>
</evidence>
<dbReference type="SUPFAM" id="SSF49417">
    <property type="entry name" value="p53-like transcription factors"/>
    <property type="match status" value="1"/>
</dbReference>
<dbReference type="AlphaFoldDB" id="M3ZQ09"/>
<reference evidence="9" key="4">
    <citation type="submission" date="2025-09" db="UniProtKB">
        <authorList>
            <consortium name="Ensembl"/>
        </authorList>
    </citation>
    <scope>IDENTIFICATION</scope>
    <source>
        <strain evidence="9">JP 163 A</strain>
    </source>
</reference>
<dbReference type="InterPro" id="IPR030492">
    <property type="entry name" value="RHD_CS"/>
</dbReference>
<dbReference type="Gene3D" id="2.60.40.10">
    <property type="entry name" value="Immunoglobulins"/>
    <property type="match status" value="1"/>
</dbReference>
<dbReference type="PANTHER" id="PTHR24169">
    <property type="entry name" value="NUCLEAR FACTOR NF-KAPPA-B PROTEIN"/>
    <property type="match status" value="1"/>
</dbReference>
<dbReference type="OrthoDB" id="7881762at2759"/>
<dbReference type="GO" id="GO:0030098">
    <property type="term" value="P:lymphocyte differentiation"/>
    <property type="evidence" value="ECO:0007669"/>
    <property type="project" value="UniProtKB-ARBA"/>
</dbReference>
<dbReference type="GO" id="GO:0038061">
    <property type="term" value="P:non-canonical NF-kappaB signal transduction"/>
    <property type="evidence" value="ECO:0007669"/>
    <property type="project" value="TreeGrafter"/>
</dbReference>
<evidence type="ECO:0000256" key="7">
    <source>
        <dbReference type="SAM" id="MobiDB-lite"/>
    </source>
</evidence>
<dbReference type="InterPro" id="IPR037059">
    <property type="entry name" value="RHD_DNA_bind_dom_sf"/>
</dbReference>
<dbReference type="PRINTS" id="PR00057">
    <property type="entry name" value="NFKBTNSCPFCT"/>
</dbReference>
<comment type="subcellular location">
    <subcellularLocation>
        <location evidence="1">Nucleus</location>
    </subcellularLocation>
</comment>
<dbReference type="InterPro" id="IPR014756">
    <property type="entry name" value="Ig_E-set"/>
</dbReference>
<accession>M3ZQ09</accession>
<dbReference type="InterPro" id="IPR011539">
    <property type="entry name" value="RHD_DNA_bind_dom"/>
</dbReference>
<dbReference type="GO" id="GO:0045087">
    <property type="term" value="P:innate immune response"/>
    <property type="evidence" value="ECO:0007669"/>
    <property type="project" value="TreeGrafter"/>
</dbReference>
<feature type="region of interest" description="Disordered" evidence="7">
    <location>
        <begin position="89"/>
        <end position="142"/>
    </location>
</feature>
<evidence type="ECO:0000256" key="5">
    <source>
        <dbReference type="ARBA" id="ARBA00023163"/>
    </source>
</evidence>
<dbReference type="GO" id="GO:0048511">
    <property type="term" value="P:rhythmic process"/>
    <property type="evidence" value="ECO:0007669"/>
    <property type="project" value="UniProtKB-KW"/>
</dbReference>
<sequence length="577" mass="64321">MRDMDFFTAEEPTPSSGINAFSHICTPNGELDLISEIINGCSEQQNGSLPAPLPLPPPPDRCWRTTEGEDVLNQDGFTLLQNLQPASKPVLVPRGTAPNPAPLREMASGHPSHKPVGPTGRGRGPSCSLTPKGGVPSQSLQSNGNMLERILEKPKLVVVEEPKDRGMRFRYECEGRSAGSILGASSTDNNKTQPTIEIQGPIDHIKKVTVTVSLVTKDYPHRPHPHCLVGKDCVAGSGICVVCFNPHTARRHSFANLGIQCVRRRELDVSLQKRRNQNIDPFKTGNTKGIEDMDMNAVRLCFECLLEWDDGRKDSLCPVISKPIYDKKATTTSELKICQLNLSKGSCRGKTEVYMLCDKVQKDDIEILFRHGSWKANGEFAQTDVHRQIAIVFKTPPYQDQDITEEVEVNVLLRRVSDQMESEPVSFMYLPHNPDPYEVKRKRATIKRDISVTEPAPSSKQTFNFPMETQNVMSSDDSHLAFLPSPETGMMDHGVLDEQTMLDFLQFLTEQNLPGDIAADANAFPCLNVNLSANYNHFPPDFSQFNDIQFNMLVTDSQMAQSEQQDSVMQVKTEEEL</sequence>
<dbReference type="GO" id="GO:0005634">
    <property type="term" value="C:nucleus"/>
    <property type="evidence" value="ECO:0007669"/>
    <property type="project" value="UniProtKB-SubCell"/>
</dbReference>
<keyword evidence="2" id="KW-0805">Transcription regulation</keyword>
<dbReference type="InParanoid" id="M3ZQ09"/>
<evidence type="ECO:0000313" key="9">
    <source>
        <dbReference type="Ensembl" id="ENSXMAP00000004302.1"/>
    </source>
</evidence>
<dbReference type="SUPFAM" id="SSF81296">
    <property type="entry name" value="E set domains"/>
    <property type="match status" value="1"/>
</dbReference>
<evidence type="ECO:0000256" key="1">
    <source>
        <dbReference type="ARBA" id="ARBA00004123"/>
    </source>
</evidence>
<dbReference type="InterPro" id="IPR000451">
    <property type="entry name" value="NFkB/Dor"/>
</dbReference>
<keyword evidence="3" id="KW-0090">Biological rhythms</keyword>